<accession>A0A8T1EUY9</accession>
<dbReference type="AlphaFoldDB" id="A0A8T1EUY9"/>
<gene>
    <name evidence="1" type="ORF">PC117_g195</name>
</gene>
<organism evidence="1 2">
    <name type="scientific">Phytophthora cactorum</name>
    <dbReference type="NCBI Taxonomy" id="29920"/>
    <lineage>
        <taxon>Eukaryota</taxon>
        <taxon>Sar</taxon>
        <taxon>Stramenopiles</taxon>
        <taxon>Oomycota</taxon>
        <taxon>Peronosporomycetes</taxon>
        <taxon>Peronosporales</taxon>
        <taxon>Peronosporaceae</taxon>
        <taxon>Phytophthora</taxon>
    </lineage>
</organism>
<proteinExistence type="predicted"/>
<dbReference type="EMBL" id="RCMK01000002">
    <property type="protein sequence ID" value="KAG2955825.1"/>
    <property type="molecule type" value="Genomic_DNA"/>
</dbReference>
<name>A0A8T1EUY9_9STRA</name>
<comment type="caution">
    <text evidence="1">The sequence shown here is derived from an EMBL/GenBank/DDBJ whole genome shotgun (WGS) entry which is preliminary data.</text>
</comment>
<evidence type="ECO:0000313" key="1">
    <source>
        <dbReference type="EMBL" id="KAG2955825.1"/>
    </source>
</evidence>
<dbReference type="Proteomes" id="UP000736787">
    <property type="component" value="Unassembled WGS sequence"/>
</dbReference>
<sequence>MRDTEDVKMQGDWEQEASASVQGVRNRAMLMLAVSLV</sequence>
<reference evidence="1" key="1">
    <citation type="submission" date="2018-10" db="EMBL/GenBank/DDBJ databases">
        <title>Effector identification in a new, highly contiguous assembly of the strawberry crown rot pathogen Phytophthora cactorum.</title>
        <authorList>
            <person name="Armitage A.D."/>
            <person name="Nellist C.F."/>
            <person name="Bates H."/>
            <person name="Vickerstaff R.J."/>
            <person name="Harrison R.J."/>
        </authorList>
    </citation>
    <scope>NUCLEOTIDE SEQUENCE</scope>
    <source>
        <strain evidence="1">4040</strain>
    </source>
</reference>
<protein>
    <submittedName>
        <fullName evidence="1">Uncharacterized protein</fullName>
    </submittedName>
</protein>
<evidence type="ECO:0000313" key="2">
    <source>
        <dbReference type="Proteomes" id="UP000736787"/>
    </source>
</evidence>